<dbReference type="KEGG" id="ail:FLP10_15350"/>
<reference evidence="3 4" key="1">
    <citation type="submission" date="2019-09" db="EMBL/GenBank/DDBJ databases">
        <title>Genome sequencing of strain KACC 19306.</title>
        <authorList>
            <person name="Heo J."/>
            <person name="Kim S.-J."/>
            <person name="Kim J.-S."/>
            <person name="Hong S.-B."/>
            <person name="Kwon S.-W."/>
        </authorList>
    </citation>
    <scope>NUCLEOTIDE SEQUENCE [LARGE SCALE GENOMIC DNA]</scope>
    <source>
        <strain evidence="3 4">KACC 19306</strain>
    </source>
</reference>
<dbReference type="Proteomes" id="UP000324678">
    <property type="component" value="Chromosome"/>
</dbReference>
<gene>
    <name evidence="3" type="ORF">FLP10_15350</name>
</gene>
<dbReference type="AlphaFoldDB" id="A0A5C1YJ79"/>
<accession>A0A5C1YJ79</accession>
<feature type="signal peptide" evidence="2">
    <location>
        <begin position="1"/>
        <end position="30"/>
    </location>
</feature>
<keyword evidence="2" id="KW-0732">Signal</keyword>
<dbReference type="RefSeq" id="WP_149161661.1">
    <property type="nucleotide sequence ID" value="NZ_CP043505.1"/>
</dbReference>
<name>A0A5C1YJ79_9MICO</name>
<evidence type="ECO:0000313" key="3">
    <source>
        <dbReference type="EMBL" id="QEO15648.1"/>
    </source>
</evidence>
<organism evidence="3 4">
    <name type="scientific">Agromyces intestinalis</name>
    <dbReference type="NCBI Taxonomy" id="2592652"/>
    <lineage>
        <taxon>Bacteria</taxon>
        <taxon>Bacillati</taxon>
        <taxon>Actinomycetota</taxon>
        <taxon>Actinomycetes</taxon>
        <taxon>Micrococcales</taxon>
        <taxon>Microbacteriaceae</taxon>
        <taxon>Agromyces</taxon>
    </lineage>
</organism>
<protein>
    <recommendedName>
        <fullName evidence="5">DUF732 domain-containing protein</fullName>
    </recommendedName>
</protein>
<feature type="region of interest" description="Disordered" evidence="1">
    <location>
        <begin position="37"/>
        <end position="67"/>
    </location>
</feature>
<dbReference type="PROSITE" id="PS51257">
    <property type="entry name" value="PROKAR_LIPOPROTEIN"/>
    <property type="match status" value="1"/>
</dbReference>
<proteinExistence type="predicted"/>
<sequence length="152" mass="15123">MTAPVRAPRVTLTVAFAALALSLTGCASFAAGGPASSAPAVESEPVAEVDSAPAAEPSEAAEPAGAADTDAAVRVVADAFVSWGYPVSPEVDSMAQMTVSALQPGCPSPAAFLDGFVPSFVNSFNGSNGEAPDVNETDLRPVLDQAIDLACA</sequence>
<evidence type="ECO:0000256" key="1">
    <source>
        <dbReference type="SAM" id="MobiDB-lite"/>
    </source>
</evidence>
<dbReference type="EMBL" id="CP043505">
    <property type="protein sequence ID" value="QEO15648.1"/>
    <property type="molecule type" value="Genomic_DNA"/>
</dbReference>
<evidence type="ECO:0008006" key="5">
    <source>
        <dbReference type="Google" id="ProtNLM"/>
    </source>
</evidence>
<keyword evidence="4" id="KW-1185">Reference proteome</keyword>
<evidence type="ECO:0000313" key="4">
    <source>
        <dbReference type="Proteomes" id="UP000324678"/>
    </source>
</evidence>
<feature type="chain" id="PRO_5022703686" description="DUF732 domain-containing protein" evidence="2">
    <location>
        <begin position="31"/>
        <end position="152"/>
    </location>
</feature>
<evidence type="ECO:0000256" key="2">
    <source>
        <dbReference type="SAM" id="SignalP"/>
    </source>
</evidence>